<dbReference type="RefSeq" id="WP_256537410.1">
    <property type="nucleotide sequence ID" value="NZ_JANHOH010000001.1"/>
</dbReference>
<dbReference type="EMBL" id="JANHOH010000001">
    <property type="protein sequence ID" value="MCQ6957202.1"/>
    <property type="molecule type" value="Genomic_DNA"/>
</dbReference>
<gene>
    <name evidence="1" type="ORF">NPE20_04515</name>
</gene>
<keyword evidence="2" id="KW-1185">Reference proteome</keyword>
<comment type="caution">
    <text evidence="1">The sequence shown here is derived from an EMBL/GenBank/DDBJ whole genome shotgun (WGS) entry which is preliminary data.</text>
</comment>
<sequence length="146" mass="17057">MEQRMRKIIPIKASLSELPEAYERVKLTELAYLSHFVQCYKPTMQIADWHKQPFYIMADGTSKTGIAFCDLLLPPYLSDHMNLQVFTTCQFPDLQGIKELWLIFVAWDSKLPAEFLQKMVSLHGLANLFDKIFHFDFLKSIIQIIN</sequence>
<organism evidence="1 2">
    <name type="scientific">Mucilaginibacter aquariorum</name>
    <dbReference type="NCBI Taxonomy" id="2967225"/>
    <lineage>
        <taxon>Bacteria</taxon>
        <taxon>Pseudomonadati</taxon>
        <taxon>Bacteroidota</taxon>
        <taxon>Sphingobacteriia</taxon>
        <taxon>Sphingobacteriales</taxon>
        <taxon>Sphingobacteriaceae</taxon>
        <taxon>Mucilaginibacter</taxon>
    </lineage>
</organism>
<reference evidence="1 2" key="1">
    <citation type="submission" date="2022-07" db="EMBL/GenBank/DDBJ databases">
        <title>Mucilaginibacter sp. JC4.</title>
        <authorList>
            <person name="Le V."/>
            <person name="Ko S.-R."/>
            <person name="Ahn C.-Y."/>
            <person name="Oh H.-M."/>
        </authorList>
    </citation>
    <scope>NUCLEOTIDE SEQUENCE [LARGE SCALE GENOMIC DNA]</scope>
    <source>
        <strain evidence="1 2">JC4</strain>
    </source>
</reference>
<evidence type="ECO:0000313" key="1">
    <source>
        <dbReference type="EMBL" id="MCQ6957202.1"/>
    </source>
</evidence>
<protein>
    <submittedName>
        <fullName evidence="1">Uncharacterized protein</fullName>
    </submittedName>
</protein>
<proteinExistence type="predicted"/>
<evidence type="ECO:0000313" key="2">
    <source>
        <dbReference type="Proteomes" id="UP001204376"/>
    </source>
</evidence>
<dbReference type="Proteomes" id="UP001204376">
    <property type="component" value="Unassembled WGS sequence"/>
</dbReference>
<accession>A0ABT1SY62</accession>
<name>A0ABT1SY62_9SPHI</name>